<dbReference type="EMBL" id="JACHVT010000002">
    <property type="protein sequence ID" value="MBB2985614.1"/>
    <property type="molecule type" value="Genomic_DNA"/>
</dbReference>
<evidence type="ECO:0000256" key="7">
    <source>
        <dbReference type="SAM" id="SignalP"/>
    </source>
</evidence>
<gene>
    <name evidence="9" type="ORF">FHW14_000763</name>
</gene>
<accession>A0A839PS42</accession>
<keyword evidence="7" id="KW-0732">Signal</keyword>
<dbReference type="InterPro" id="IPR001764">
    <property type="entry name" value="Glyco_hydro_3_N"/>
</dbReference>
<name>A0A839PS42_9MICO</name>
<feature type="signal peptide" evidence="7">
    <location>
        <begin position="1"/>
        <end position="28"/>
    </location>
</feature>
<sequence length="458" mass="45323">MSHQRSPSPRPVVTALAVAALAALGACSGGSTPTAPGASAVPTGPAGSSPATAVPTRSATSTTDATSSPSGSTSPSSPSSSSSSSGAATATDTTSSAGGAPAPTTTASTSCAERVVDGLSATQQAGQLLMVGLDSGASRTSLDALVQQRHLGGVILLGGWTSGAARVEATTSHLERLAGESTGGLGLLLAADQEGGQVQQLRGSGFDRMPSALTQGTWSADRLTSEATGWARQLKAAGINVNLAPVADTVPTSIGTKNGPIGRYGRQYSSDPAQVGESVGAFVAGMRAGGVASTVKHFPGIGRITGNTDTTASGITDRTTSATDPYLEPFADGIRAGADLVMVGSAVYPKIDGSTNAVFSRAVVTDVLRDRLGWQGVTITDDVGAAAAVADVPVAQRAVRFVEAGGDIVLTAVPSTVGPMHEALKAEMSKDAGFAAQVRAAAVRVVALKARLGLASCG</sequence>
<comment type="similarity">
    <text evidence="2">Belongs to the glycosyl hydrolase 3 family.</text>
</comment>
<protein>
    <recommendedName>
        <fullName evidence="3">beta-N-acetylhexosaminidase</fullName>
        <ecNumber evidence="3">3.2.1.52</ecNumber>
    </recommendedName>
</protein>
<dbReference type="SUPFAM" id="SSF51445">
    <property type="entry name" value="(Trans)glycosidases"/>
    <property type="match status" value="1"/>
</dbReference>
<keyword evidence="5 9" id="KW-0326">Glycosidase</keyword>
<evidence type="ECO:0000313" key="9">
    <source>
        <dbReference type="EMBL" id="MBB2985614.1"/>
    </source>
</evidence>
<dbReference type="GO" id="GO:0004563">
    <property type="term" value="F:beta-N-acetylhexosaminidase activity"/>
    <property type="evidence" value="ECO:0007669"/>
    <property type="project" value="UniProtKB-EC"/>
</dbReference>
<feature type="chain" id="PRO_5038866877" description="beta-N-acetylhexosaminidase" evidence="7">
    <location>
        <begin position="29"/>
        <end position="458"/>
    </location>
</feature>
<dbReference type="GO" id="GO:0005975">
    <property type="term" value="P:carbohydrate metabolic process"/>
    <property type="evidence" value="ECO:0007669"/>
    <property type="project" value="InterPro"/>
</dbReference>
<comment type="caution">
    <text evidence="9">The sequence shown here is derived from an EMBL/GenBank/DDBJ whole genome shotgun (WGS) entry which is preliminary data.</text>
</comment>
<evidence type="ECO:0000256" key="3">
    <source>
        <dbReference type="ARBA" id="ARBA00012663"/>
    </source>
</evidence>
<dbReference type="InterPro" id="IPR036962">
    <property type="entry name" value="Glyco_hydro_3_N_sf"/>
</dbReference>
<dbReference type="PROSITE" id="PS51257">
    <property type="entry name" value="PROKAR_LIPOPROTEIN"/>
    <property type="match status" value="1"/>
</dbReference>
<dbReference type="EC" id="3.2.1.52" evidence="3"/>
<evidence type="ECO:0000256" key="6">
    <source>
        <dbReference type="SAM" id="MobiDB-lite"/>
    </source>
</evidence>
<dbReference type="InterPro" id="IPR050226">
    <property type="entry name" value="NagZ_Beta-hexosaminidase"/>
</dbReference>
<feature type="domain" description="Glycoside hydrolase family 3 N-terminal" evidence="8">
    <location>
        <begin position="124"/>
        <end position="447"/>
    </location>
</feature>
<evidence type="ECO:0000259" key="8">
    <source>
        <dbReference type="Pfam" id="PF00933"/>
    </source>
</evidence>
<evidence type="ECO:0000313" key="10">
    <source>
        <dbReference type="Proteomes" id="UP000590811"/>
    </source>
</evidence>
<dbReference type="PANTHER" id="PTHR30480:SF13">
    <property type="entry name" value="BETA-HEXOSAMINIDASE"/>
    <property type="match status" value="1"/>
</dbReference>
<dbReference type="Pfam" id="PF00933">
    <property type="entry name" value="Glyco_hydro_3"/>
    <property type="match status" value="1"/>
</dbReference>
<feature type="compositionally biased region" description="Low complexity" evidence="6">
    <location>
        <begin position="58"/>
        <end position="109"/>
    </location>
</feature>
<dbReference type="Proteomes" id="UP000590811">
    <property type="component" value="Unassembled WGS sequence"/>
</dbReference>
<dbReference type="PANTHER" id="PTHR30480">
    <property type="entry name" value="BETA-HEXOSAMINIDASE-RELATED"/>
    <property type="match status" value="1"/>
</dbReference>
<dbReference type="AlphaFoldDB" id="A0A839PS42"/>
<dbReference type="RefSeq" id="WP_253354084.1">
    <property type="nucleotide sequence ID" value="NZ_JACHVT010000002.1"/>
</dbReference>
<feature type="region of interest" description="Disordered" evidence="6">
    <location>
        <begin position="26"/>
        <end position="109"/>
    </location>
</feature>
<dbReference type="Gene3D" id="3.20.20.300">
    <property type="entry name" value="Glycoside hydrolase, family 3, N-terminal domain"/>
    <property type="match status" value="1"/>
</dbReference>
<evidence type="ECO:0000256" key="4">
    <source>
        <dbReference type="ARBA" id="ARBA00022801"/>
    </source>
</evidence>
<evidence type="ECO:0000256" key="5">
    <source>
        <dbReference type="ARBA" id="ARBA00023295"/>
    </source>
</evidence>
<evidence type="ECO:0000256" key="1">
    <source>
        <dbReference type="ARBA" id="ARBA00001231"/>
    </source>
</evidence>
<comment type="catalytic activity">
    <reaction evidence="1">
        <text>Hydrolysis of terminal non-reducing N-acetyl-D-hexosamine residues in N-acetyl-beta-D-hexosaminides.</text>
        <dbReference type="EC" id="3.2.1.52"/>
    </reaction>
</comment>
<dbReference type="InterPro" id="IPR019800">
    <property type="entry name" value="Glyco_hydro_3_AS"/>
</dbReference>
<proteinExistence type="inferred from homology"/>
<evidence type="ECO:0000256" key="2">
    <source>
        <dbReference type="ARBA" id="ARBA00005336"/>
    </source>
</evidence>
<dbReference type="GO" id="GO:0009254">
    <property type="term" value="P:peptidoglycan turnover"/>
    <property type="evidence" value="ECO:0007669"/>
    <property type="project" value="TreeGrafter"/>
</dbReference>
<dbReference type="PROSITE" id="PS00775">
    <property type="entry name" value="GLYCOSYL_HYDROL_F3"/>
    <property type="match status" value="1"/>
</dbReference>
<keyword evidence="4 9" id="KW-0378">Hydrolase</keyword>
<reference evidence="9 10" key="1">
    <citation type="submission" date="2020-08" db="EMBL/GenBank/DDBJ databases">
        <title>Genomic Encyclopedia of Type Strains, Phase IV (KMG-V): Genome sequencing to study the core and pangenomes of soil and plant-associated prokaryotes.</title>
        <authorList>
            <person name="Whitman W."/>
        </authorList>
    </citation>
    <scope>NUCLEOTIDE SEQUENCE [LARGE SCALE GENOMIC DNA]</scope>
    <source>
        <strain evidence="9 10">B3ACCR2</strain>
    </source>
</reference>
<organism evidence="9 10">
    <name type="scientific">Terracoccus luteus</name>
    <dbReference type="NCBI Taxonomy" id="53356"/>
    <lineage>
        <taxon>Bacteria</taxon>
        <taxon>Bacillati</taxon>
        <taxon>Actinomycetota</taxon>
        <taxon>Actinomycetes</taxon>
        <taxon>Micrococcales</taxon>
        <taxon>Intrasporangiaceae</taxon>
        <taxon>Terracoccus</taxon>
    </lineage>
</organism>
<dbReference type="InterPro" id="IPR017853">
    <property type="entry name" value="GH"/>
</dbReference>